<evidence type="ECO:0000313" key="3">
    <source>
        <dbReference type="Proteomes" id="UP000828251"/>
    </source>
</evidence>
<comment type="caution">
    <text evidence="2">The sequence shown here is derived from an EMBL/GenBank/DDBJ whole genome shotgun (WGS) entry which is preliminary data.</text>
</comment>
<dbReference type="GO" id="GO:0010073">
    <property type="term" value="P:meristem maintenance"/>
    <property type="evidence" value="ECO:0007669"/>
    <property type="project" value="InterPro"/>
</dbReference>
<feature type="domain" description="Aminotransferase-like plant mobile" evidence="1">
    <location>
        <begin position="30"/>
        <end position="155"/>
    </location>
</feature>
<evidence type="ECO:0000313" key="2">
    <source>
        <dbReference type="EMBL" id="KAH1038496.1"/>
    </source>
</evidence>
<dbReference type="InterPro" id="IPR019557">
    <property type="entry name" value="AminoTfrase-like_pln_mobile"/>
</dbReference>
<dbReference type="OrthoDB" id="1937804at2759"/>
<keyword evidence="3" id="KW-1185">Reference proteome</keyword>
<dbReference type="PANTHER" id="PTHR46033">
    <property type="entry name" value="PROTEIN MAIN-LIKE 2"/>
    <property type="match status" value="1"/>
</dbReference>
<dbReference type="Pfam" id="PF10536">
    <property type="entry name" value="PMD"/>
    <property type="match status" value="1"/>
</dbReference>
<proteinExistence type="predicted"/>
<dbReference type="Proteomes" id="UP000828251">
    <property type="component" value="Unassembled WGS sequence"/>
</dbReference>
<dbReference type="AlphaFoldDB" id="A0A9D3UD84"/>
<sequence>MDGYWVLRPRFHFPKYDPDKRIVPYLQLAGFGDVALIRRFDLRANLIFALVERWYTETHTFIMPCGECTITLEDVAMQLELRVNGAVVRGRSKVLEPSVLCHKLLGRSISDGEQNFTCLTLAWLRANFKELSSTTTEHEVMCAARAYIMQLIGGTYAAHLIGST</sequence>
<evidence type="ECO:0000259" key="1">
    <source>
        <dbReference type="Pfam" id="PF10536"/>
    </source>
</evidence>
<organism evidence="2 3">
    <name type="scientific">Gossypium stocksii</name>
    <dbReference type="NCBI Taxonomy" id="47602"/>
    <lineage>
        <taxon>Eukaryota</taxon>
        <taxon>Viridiplantae</taxon>
        <taxon>Streptophyta</taxon>
        <taxon>Embryophyta</taxon>
        <taxon>Tracheophyta</taxon>
        <taxon>Spermatophyta</taxon>
        <taxon>Magnoliopsida</taxon>
        <taxon>eudicotyledons</taxon>
        <taxon>Gunneridae</taxon>
        <taxon>Pentapetalae</taxon>
        <taxon>rosids</taxon>
        <taxon>malvids</taxon>
        <taxon>Malvales</taxon>
        <taxon>Malvaceae</taxon>
        <taxon>Malvoideae</taxon>
        <taxon>Gossypium</taxon>
    </lineage>
</organism>
<name>A0A9D3UD84_9ROSI</name>
<reference evidence="2 3" key="1">
    <citation type="journal article" date="2021" name="Plant Biotechnol. J.">
        <title>Multi-omics assisted identification of the key and species-specific regulatory components of drought-tolerant mechanisms in Gossypium stocksii.</title>
        <authorList>
            <person name="Yu D."/>
            <person name="Ke L."/>
            <person name="Zhang D."/>
            <person name="Wu Y."/>
            <person name="Sun Y."/>
            <person name="Mei J."/>
            <person name="Sun J."/>
            <person name="Sun Y."/>
        </authorList>
    </citation>
    <scope>NUCLEOTIDE SEQUENCE [LARGE SCALE GENOMIC DNA]</scope>
    <source>
        <strain evidence="3">cv. E1</strain>
        <tissue evidence="2">Leaf</tissue>
    </source>
</reference>
<gene>
    <name evidence="2" type="ORF">J1N35_040239</name>
</gene>
<dbReference type="EMBL" id="JAIQCV010000012">
    <property type="protein sequence ID" value="KAH1038496.1"/>
    <property type="molecule type" value="Genomic_DNA"/>
</dbReference>
<dbReference type="PANTHER" id="PTHR46033:SF8">
    <property type="entry name" value="PROTEIN MAINTENANCE OF MERISTEMS-LIKE"/>
    <property type="match status" value="1"/>
</dbReference>
<dbReference type="InterPro" id="IPR044824">
    <property type="entry name" value="MAIN-like"/>
</dbReference>
<protein>
    <recommendedName>
        <fullName evidence="1">Aminotransferase-like plant mobile domain-containing protein</fullName>
    </recommendedName>
</protein>
<accession>A0A9D3UD84</accession>